<evidence type="ECO:0000313" key="3">
    <source>
        <dbReference type="EMBL" id="PXX77167.1"/>
    </source>
</evidence>
<comment type="caution">
    <text evidence="3">The sequence shown here is derived from an EMBL/GenBank/DDBJ whole genome shotgun (WGS) entry which is preliminary data.</text>
</comment>
<accession>A0A318L649</accession>
<evidence type="ECO:0008006" key="5">
    <source>
        <dbReference type="Google" id="ProtNLM"/>
    </source>
</evidence>
<name>A0A318L649_9FIRM</name>
<organism evidence="3 4">
    <name type="scientific">Dielma fastidiosa</name>
    <dbReference type="NCBI Taxonomy" id="1034346"/>
    <lineage>
        <taxon>Bacteria</taxon>
        <taxon>Bacillati</taxon>
        <taxon>Bacillota</taxon>
        <taxon>Erysipelotrichia</taxon>
        <taxon>Erysipelotrichales</taxon>
        <taxon>Erysipelotrichaceae</taxon>
        <taxon>Dielma</taxon>
    </lineage>
</organism>
<feature type="compositionally biased region" description="Polar residues" evidence="1">
    <location>
        <begin position="24"/>
        <end position="37"/>
    </location>
</feature>
<dbReference type="EMBL" id="QJKH01000012">
    <property type="protein sequence ID" value="PXX77167.1"/>
    <property type="molecule type" value="Genomic_DNA"/>
</dbReference>
<sequence>MKKTIKFMSALLCVLALAACSAQPKENTNQNPGNEVSISDDGAQETPKEESKEYFGRVESVVGNEIELQLALMPGTTDGNNEDSAGGGMEGETAIGGVADGGGSDATAEDPRTESPKKLSEMIEYSGENKSFILPAGITINSLSGGKADLTSIRKGSVILIQVDEAGNVTACEIWES</sequence>
<dbReference type="PROSITE" id="PS51257">
    <property type="entry name" value="PROKAR_LIPOPROTEIN"/>
    <property type="match status" value="1"/>
</dbReference>
<evidence type="ECO:0000313" key="4">
    <source>
        <dbReference type="Proteomes" id="UP000247612"/>
    </source>
</evidence>
<keyword evidence="2" id="KW-0732">Signal</keyword>
<proteinExistence type="predicted"/>
<dbReference type="RefSeq" id="WP_022937303.1">
    <property type="nucleotide sequence ID" value="NZ_CABKRQ010000002.1"/>
</dbReference>
<feature type="region of interest" description="Disordered" evidence="1">
    <location>
        <begin position="24"/>
        <end position="52"/>
    </location>
</feature>
<dbReference type="Proteomes" id="UP000247612">
    <property type="component" value="Unassembled WGS sequence"/>
</dbReference>
<evidence type="ECO:0000256" key="2">
    <source>
        <dbReference type="SAM" id="SignalP"/>
    </source>
</evidence>
<evidence type="ECO:0000256" key="1">
    <source>
        <dbReference type="SAM" id="MobiDB-lite"/>
    </source>
</evidence>
<feature type="region of interest" description="Disordered" evidence="1">
    <location>
        <begin position="72"/>
        <end position="117"/>
    </location>
</feature>
<feature type="chain" id="PRO_5039516147" description="Lipoprotein" evidence="2">
    <location>
        <begin position="19"/>
        <end position="177"/>
    </location>
</feature>
<protein>
    <recommendedName>
        <fullName evidence="5">Lipoprotein</fullName>
    </recommendedName>
</protein>
<keyword evidence="4" id="KW-1185">Reference proteome</keyword>
<dbReference type="STRING" id="1034346.GCA_000313565_00989"/>
<gene>
    <name evidence="3" type="ORF">DES51_112107</name>
</gene>
<feature type="signal peptide" evidence="2">
    <location>
        <begin position="1"/>
        <end position="18"/>
    </location>
</feature>
<reference evidence="3 4" key="1">
    <citation type="submission" date="2018-05" db="EMBL/GenBank/DDBJ databases">
        <title>Genomic Encyclopedia of Type Strains, Phase IV (KMG-IV): sequencing the most valuable type-strain genomes for metagenomic binning, comparative biology and taxonomic classification.</title>
        <authorList>
            <person name="Goeker M."/>
        </authorList>
    </citation>
    <scope>NUCLEOTIDE SEQUENCE [LARGE SCALE GENOMIC DNA]</scope>
    <source>
        <strain evidence="3 4">JC118</strain>
    </source>
</reference>
<dbReference type="AlphaFoldDB" id="A0A318L649"/>